<gene>
    <name evidence="5" type="ORF">DSCW_35970</name>
</gene>
<dbReference type="OrthoDB" id="5411373at2"/>
<dbReference type="PANTHER" id="PTHR43432">
    <property type="entry name" value="SLR0285 PROTEIN"/>
    <property type="match status" value="1"/>
</dbReference>
<dbReference type="PANTHER" id="PTHR43432:SF3">
    <property type="entry name" value="SLR0285 PROTEIN"/>
    <property type="match status" value="1"/>
</dbReference>
<name>A0A5K7Z615_9BACT</name>
<evidence type="ECO:0000313" key="5">
    <source>
        <dbReference type="EMBL" id="BBO76180.1"/>
    </source>
</evidence>
<dbReference type="RefSeq" id="WP_155305034.1">
    <property type="nucleotide sequence ID" value="NZ_AP021875.1"/>
</dbReference>
<keyword evidence="6" id="KW-1185">Reference proteome</keyword>
<dbReference type="KEGG" id="dwd:DSCW_35970"/>
<keyword evidence="2" id="KW-0408">Iron</keyword>
<evidence type="ECO:0000256" key="3">
    <source>
        <dbReference type="ARBA" id="ARBA00023014"/>
    </source>
</evidence>
<feature type="region of interest" description="Disordered" evidence="4">
    <location>
        <begin position="1"/>
        <end position="20"/>
    </location>
</feature>
<dbReference type="Proteomes" id="UP000427769">
    <property type="component" value="Chromosome"/>
</dbReference>
<dbReference type="SFLD" id="SFLDS00029">
    <property type="entry name" value="Radical_SAM"/>
    <property type="match status" value="1"/>
</dbReference>
<dbReference type="GO" id="GO:0046872">
    <property type="term" value="F:metal ion binding"/>
    <property type="evidence" value="ECO:0007669"/>
    <property type="project" value="UniProtKB-KW"/>
</dbReference>
<protein>
    <recommendedName>
        <fullName evidence="7">Radical SAM core domain-containing protein</fullName>
    </recommendedName>
</protein>
<evidence type="ECO:0008006" key="7">
    <source>
        <dbReference type="Google" id="ProtNLM"/>
    </source>
</evidence>
<evidence type="ECO:0000313" key="6">
    <source>
        <dbReference type="Proteomes" id="UP000427769"/>
    </source>
</evidence>
<dbReference type="AlphaFoldDB" id="A0A5K7Z615"/>
<dbReference type="InterPro" id="IPR007197">
    <property type="entry name" value="rSAM"/>
</dbReference>
<evidence type="ECO:0000256" key="1">
    <source>
        <dbReference type="ARBA" id="ARBA00022723"/>
    </source>
</evidence>
<organism evidence="5 6">
    <name type="scientific">Desulfosarcina widdelii</name>
    <dbReference type="NCBI Taxonomy" id="947919"/>
    <lineage>
        <taxon>Bacteria</taxon>
        <taxon>Pseudomonadati</taxon>
        <taxon>Thermodesulfobacteriota</taxon>
        <taxon>Desulfobacteria</taxon>
        <taxon>Desulfobacterales</taxon>
        <taxon>Desulfosarcinaceae</taxon>
        <taxon>Desulfosarcina</taxon>
    </lineage>
</organism>
<sequence>MDDTELSVKSSSTGSEETDIKEMLDGILETKPAQPLRPDKIENPDPAEEQIVNEAYEHLKGIFLRNFHNAMVEAGRYIIDNFYGGDSKAAFAKNKGKDQPPNLKALIDKIRQAPTADESGVPSIGWFYNAVNLAAHEDICAQQGLQTFVMLGHSHKLQLLHIPKLKSFQSDEFEEAVASAFVEKERLAKYAFDNSLSVRDFKNYIKEQHPSEGIDLAVLPPKAELRKIESKELVRLWNMAKAKYENGHRQVSLSKDAMQRLEIVLAETGSKQGTGKGRFQDWTNPKNNVNICTGCKNDCAYCYMKTMNVGRTTKKQPADWHNWELRQKDVDAKQRLRDGLVGFPSSHDIFPEILDTYLFVLGKLLRAGNEVLIVSKPRFDCIQAICEAGRFFTDRIIFRFTIGAMDDAVLKIFEPDAPSFEERKASLQYAYEAGFRTSVSMEPMLDTAHIDQLIGELHPFVNTDIWLGTMNHTNVIKKWADENLLKELVRIEENQSPEILTSIFNKFKNDLKIKWKTDAFKFIETALKQAKQG</sequence>
<dbReference type="GO" id="GO:0051536">
    <property type="term" value="F:iron-sulfur cluster binding"/>
    <property type="evidence" value="ECO:0007669"/>
    <property type="project" value="UniProtKB-KW"/>
</dbReference>
<keyword evidence="1" id="KW-0479">Metal-binding</keyword>
<accession>A0A5K7Z615</accession>
<keyword evidence="3" id="KW-0411">Iron-sulfur</keyword>
<dbReference type="GO" id="GO:0003824">
    <property type="term" value="F:catalytic activity"/>
    <property type="evidence" value="ECO:0007669"/>
    <property type="project" value="InterPro"/>
</dbReference>
<dbReference type="InterPro" id="IPR040086">
    <property type="entry name" value="MJ0683-like"/>
</dbReference>
<evidence type="ECO:0000256" key="2">
    <source>
        <dbReference type="ARBA" id="ARBA00023004"/>
    </source>
</evidence>
<proteinExistence type="predicted"/>
<dbReference type="EMBL" id="AP021875">
    <property type="protein sequence ID" value="BBO76180.1"/>
    <property type="molecule type" value="Genomic_DNA"/>
</dbReference>
<evidence type="ECO:0000256" key="4">
    <source>
        <dbReference type="SAM" id="MobiDB-lite"/>
    </source>
</evidence>
<reference evidence="5 6" key="1">
    <citation type="submission" date="2019-11" db="EMBL/GenBank/DDBJ databases">
        <title>Comparative genomics of hydrocarbon-degrading Desulfosarcina strains.</title>
        <authorList>
            <person name="Watanabe M."/>
            <person name="Kojima H."/>
            <person name="Fukui M."/>
        </authorList>
    </citation>
    <scope>NUCLEOTIDE SEQUENCE [LARGE SCALE GENOMIC DNA]</scope>
    <source>
        <strain evidence="5 6">PP31</strain>
    </source>
</reference>
<dbReference type="Gene3D" id="3.80.30.30">
    <property type="match status" value="1"/>
</dbReference>